<dbReference type="RefSeq" id="WP_015202108.1">
    <property type="nucleotide sequence ID" value="NC_019753.1"/>
</dbReference>
<dbReference type="HOGENOM" id="CLU_1822160_0_0_3"/>
<evidence type="ECO:0000313" key="3">
    <source>
        <dbReference type="Proteomes" id="UP000010472"/>
    </source>
</evidence>
<proteinExistence type="predicted"/>
<protein>
    <submittedName>
        <fullName evidence="2">Uncharacterized protein</fullName>
    </submittedName>
</protein>
<sequence length="141" mass="15960">MPERNELREAQEALQKELGLCADRFTHECKLNQRWDLGLTAAAIVFTLLTAVTGTLEDGSLLPGKYQKILTGVFGAISVAIQSAVTKFPVQERARSYRRLRNEMYILQQDLQGLDEAKAGEDLKTIRSQYTKMLRDEVEMP</sequence>
<organism evidence="2 3">
    <name type="scientific">Crinalium epipsammum PCC 9333</name>
    <dbReference type="NCBI Taxonomy" id="1173022"/>
    <lineage>
        <taxon>Bacteria</taxon>
        <taxon>Bacillati</taxon>
        <taxon>Cyanobacteriota</taxon>
        <taxon>Cyanophyceae</taxon>
        <taxon>Gomontiellales</taxon>
        <taxon>Gomontiellaceae</taxon>
        <taxon>Crinalium</taxon>
    </lineage>
</organism>
<dbReference type="EMBL" id="CP003620">
    <property type="protein sequence ID" value="AFZ11986.1"/>
    <property type="molecule type" value="Genomic_DNA"/>
</dbReference>
<keyword evidence="3" id="KW-1185">Reference proteome</keyword>
<evidence type="ECO:0000256" key="1">
    <source>
        <dbReference type="SAM" id="Phobius"/>
    </source>
</evidence>
<keyword evidence="1" id="KW-0472">Membrane</keyword>
<evidence type="ECO:0000313" key="2">
    <source>
        <dbReference type="EMBL" id="AFZ11986.1"/>
    </source>
</evidence>
<gene>
    <name evidence="2" type="ORF">Cri9333_1073</name>
</gene>
<dbReference type="KEGG" id="cep:Cri9333_1073"/>
<keyword evidence="1" id="KW-1133">Transmembrane helix</keyword>
<name>K9VVI3_9CYAN</name>
<feature type="transmembrane region" description="Helical" evidence="1">
    <location>
        <begin position="68"/>
        <end position="90"/>
    </location>
</feature>
<dbReference type="Proteomes" id="UP000010472">
    <property type="component" value="Chromosome"/>
</dbReference>
<feature type="transmembrane region" description="Helical" evidence="1">
    <location>
        <begin position="37"/>
        <end position="56"/>
    </location>
</feature>
<reference evidence="2 3" key="1">
    <citation type="submission" date="2012-06" db="EMBL/GenBank/DDBJ databases">
        <title>Finished chromosome of genome of Crinalium epipsammum PCC 9333.</title>
        <authorList>
            <consortium name="US DOE Joint Genome Institute"/>
            <person name="Gugger M."/>
            <person name="Coursin T."/>
            <person name="Rippka R."/>
            <person name="Tandeau De Marsac N."/>
            <person name="Huntemann M."/>
            <person name="Wei C.-L."/>
            <person name="Han J."/>
            <person name="Detter J.C."/>
            <person name="Han C."/>
            <person name="Tapia R."/>
            <person name="Davenport K."/>
            <person name="Daligault H."/>
            <person name="Erkkila T."/>
            <person name="Gu W."/>
            <person name="Munk A.C.C."/>
            <person name="Teshima H."/>
            <person name="Xu Y."/>
            <person name="Chain P."/>
            <person name="Chen A."/>
            <person name="Krypides N."/>
            <person name="Mavromatis K."/>
            <person name="Markowitz V."/>
            <person name="Szeto E."/>
            <person name="Ivanova N."/>
            <person name="Mikhailova N."/>
            <person name="Ovchinnikova G."/>
            <person name="Pagani I."/>
            <person name="Pati A."/>
            <person name="Goodwin L."/>
            <person name="Peters L."/>
            <person name="Pitluck S."/>
            <person name="Woyke T."/>
            <person name="Kerfeld C."/>
        </authorList>
    </citation>
    <scope>NUCLEOTIDE SEQUENCE [LARGE SCALE GENOMIC DNA]</scope>
    <source>
        <strain evidence="2 3">PCC 9333</strain>
    </source>
</reference>
<accession>K9VVI3</accession>
<dbReference type="AlphaFoldDB" id="K9VVI3"/>
<keyword evidence="1" id="KW-0812">Transmembrane</keyword>